<accession>C4XF37</accession>
<dbReference type="Proteomes" id="UP000006810">
    <property type="component" value="Chromosome"/>
</dbReference>
<dbReference type="Pfam" id="PF13635">
    <property type="entry name" value="DUF4143"/>
    <property type="match status" value="1"/>
</dbReference>
<reference evidence="2 3" key="1">
    <citation type="journal article" date="2009" name="Curr. Microbiol.">
        <title>Molecular cloning and expression of a novel cholinephosphotransferase involved in glycoglycerophospholipid biosynthesis of Mycoplasma fermentans.</title>
        <authorList>
            <person name="Ishida N."/>
            <person name="Irikura D."/>
            <person name="Matsuda K."/>
            <person name="Sato S."/>
            <person name="Asano K."/>
        </authorList>
    </citation>
    <scope>NUCLEOTIDE SEQUENCE [LARGE SCALE GENOMIC DNA]</scope>
    <source>
        <strain evidence="3">ATCC 19989 / NBRC 14854 / NCTC 10117 / PG18</strain>
    </source>
</reference>
<feature type="domain" description="DUF4143" evidence="1">
    <location>
        <begin position="27"/>
        <end position="189"/>
    </location>
</feature>
<gene>
    <name evidence="2" type="ordered locus">MBIO_0494</name>
</gene>
<sequence>MLVNPNTKSNFGKVFEYQKELQNIYKDDFGQYLDYEEMMKVERIYDMVGKFLGRENKKFVFNDLNLNLKSKRCIPSIDWLKHIGVINYCYQLKNIEKPIKTNFIENSFKIYHFDTGMLISQLDVESMNDLRINKNFNTYNGALYENAIANSLYKQDFKLFYWKNNKGIAKVDFVVETFNNVIPIEVKANKGDSSSLNKFLSEFRNKNVAFGIKLSRNNISFQNDIYTIPYFLAFKLKEFIKHIEKNL</sequence>
<proteinExistence type="predicted"/>
<evidence type="ECO:0000313" key="3">
    <source>
        <dbReference type="Proteomes" id="UP000006810"/>
    </source>
</evidence>
<evidence type="ECO:0000313" key="2">
    <source>
        <dbReference type="EMBL" id="BAH69759.1"/>
    </source>
</evidence>
<dbReference type="InterPro" id="IPR025420">
    <property type="entry name" value="DUF4143"/>
</dbReference>
<dbReference type="PATRIC" id="fig|496833.3.peg.79"/>
<dbReference type="HOGENOM" id="CLU_047370_0_0_14"/>
<dbReference type="PANTHER" id="PTHR33295">
    <property type="entry name" value="ATPASE"/>
    <property type="match status" value="1"/>
</dbReference>
<organism evidence="2 3">
    <name type="scientific">Mycoplasmopsis fermentans (strain ATCC 19989 / NBRC 14854 / NCTC 10117 / PG18)</name>
    <name type="common">Mycoplasma fermentans</name>
    <dbReference type="NCBI Taxonomy" id="496833"/>
    <lineage>
        <taxon>Bacteria</taxon>
        <taxon>Bacillati</taxon>
        <taxon>Mycoplasmatota</taxon>
        <taxon>Mycoplasmoidales</taxon>
        <taxon>Metamycoplasmataceae</taxon>
        <taxon>Mycoplasmopsis</taxon>
    </lineage>
</organism>
<name>C4XF37_MYCFP</name>
<dbReference type="PANTHER" id="PTHR33295:SF7">
    <property type="entry name" value="ATPASE"/>
    <property type="match status" value="1"/>
</dbReference>
<dbReference type="AlphaFoldDB" id="C4XF37"/>
<dbReference type="EMBL" id="AP009608">
    <property type="protein sequence ID" value="BAH69759.1"/>
    <property type="molecule type" value="Genomic_DNA"/>
</dbReference>
<protein>
    <recommendedName>
        <fullName evidence="1">DUF4143 domain-containing protein</fullName>
    </recommendedName>
</protein>
<evidence type="ECO:0000259" key="1">
    <source>
        <dbReference type="Pfam" id="PF13635"/>
    </source>
</evidence>
<keyword evidence="3" id="KW-1185">Reference proteome</keyword>
<dbReference type="KEGG" id="mfp:MBIO_0494"/>
<dbReference type="eggNOG" id="COG1373">
    <property type="taxonomic scope" value="Bacteria"/>
</dbReference>